<keyword evidence="10" id="KW-0560">Oxidoreductase</keyword>
<evidence type="ECO:0000259" key="18">
    <source>
        <dbReference type="Pfam" id="PF06155"/>
    </source>
</evidence>
<name>A0A1W4X4U9_AGRPL</name>
<evidence type="ECO:0000256" key="7">
    <source>
        <dbReference type="ARBA" id="ARBA00022723"/>
    </source>
</evidence>
<accession>A0A1W4X4U9</accession>
<dbReference type="PANTHER" id="PTHR10696:SF51">
    <property type="entry name" value="TRIMETHYLLYSINE DIOXYGENASE, MITOCHONDRIAL"/>
    <property type="match status" value="1"/>
</dbReference>
<comment type="cofactor">
    <cofactor evidence="2">
        <name>L-ascorbate</name>
        <dbReference type="ChEBI" id="CHEBI:38290"/>
    </cofactor>
</comment>
<dbReference type="SUPFAM" id="SSF51197">
    <property type="entry name" value="Clavaminate synthase-like"/>
    <property type="match status" value="1"/>
</dbReference>
<organism evidence="19 20">
    <name type="scientific">Agrilus planipennis</name>
    <name type="common">Emerald ash borer</name>
    <name type="synonym">Agrilus marcopoli</name>
    <dbReference type="NCBI Taxonomy" id="224129"/>
    <lineage>
        <taxon>Eukaryota</taxon>
        <taxon>Metazoa</taxon>
        <taxon>Ecdysozoa</taxon>
        <taxon>Arthropoda</taxon>
        <taxon>Hexapoda</taxon>
        <taxon>Insecta</taxon>
        <taxon>Pterygota</taxon>
        <taxon>Neoptera</taxon>
        <taxon>Endopterygota</taxon>
        <taxon>Coleoptera</taxon>
        <taxon>Polyphaga</taxon>
        <taxon>Elateriformia</taxon>
        <taxon>Buprestoidea</taxon>
        <taxon>Buprestidae</taxon>
        <taxon>Agrilinae</taxon>
        <taxon>Agrilus</taxon>
    </lineage>
</organism>
<dbReference type="FunFam" id="3.30.2020.30:FF:000002">
    <property type="entry name" value="Putative gamma-butyrobetaine dioxygenase"/>
    <property type="match status" value="1"/>
</dbReference>
<keyword evidence="11" id="KW-0408">Iron</keyword>
<evidence type="ECO:0000256" key="13">
    <source>
        <dbReference type="ARBA" id="ARBA00031778"/>
    </source>
</evidence>
<sequence>MIRGTKELLKLTIFHTEIELRRLSLKPFHDHFKIIFTHGNEENGNPSQMLYYFWLRDHCRCGECINSRTFQKSYHILDIPLNVKPIQYHLEEKQLSVIWDDGHSSEFSLEWLKNVHQPIVRQREYFFWNKDTGSDIVDNSISLDEIKKNKTKCQIKLLKSLLKYGFAFIAGIEPTLNATENAITTFFPVNKTHFGDMWQVTNNYLHNDTAYTDSFLAPHTDNTYWTEAAGLIAFHMLSYEGTGGNTLLVDGFNAATNLKNNRPELYDTLTKNVIEWEYVDEGVHYSNIDHIIKHHPLTKDLWQIRFNVYDRAVLRTLPSEKILNFYKAYTAFGAEIGNKNNELNIKLIPGTILLIDNWRVMHGRESFTGLRILGGCYVSRADWLSTAKNFGLSVY</sequence>
<protein>
    <recommendedName>
        <fullName evidence="6">Trimethyllysine dioxygenase, mitochondrial</fullName>
        <ecNumber evidence="5">1.14.11.8</ecNumber>
    </recommendedName>
    <alternativeName>
        <fullName evidence="13">Epsilon-trimethyllysine 2-oxoglutarate dioxygenase</fullName>
    </alternativeName>
    <alternativeName>
        <fullName evidence="12">TML hydroxylase</fullName>
    </alternativeName>
    <alternativeName>
        <fullName evidence="14">TML-alpha-ketoglutarate dioxygenase</fullName>
    </alternativeName>
</protein>
<evidence type="ECO:0000256" key="9">
    <source>
        <dbReference type="ARBA" id="ARBA00022964"/>
    </source>
</evidence>
<dbReference type="InterPro" id="IPR012776">
    <property type="entry name" value="Trimethyllysine_dOase"/>
</dbReference>
<evidence type="ECO:0000256" key="4">
    <source>
        <dbReference type="ARBA" id="ARBA00008654"/>
    </source>
</evidence>
<dbReference type="GeneID" id="108741047"/>
<evidence type="ECO:0000256" key="5">
    <source>
        <dbReference type="ARBA" id="ARBA00012267"/>
    </source>
</evidence>
<evidence type="ECO:0000256" key="15">
    <source>
        <dbReference type="ARBA" id="ARBA00046008"/>
    </source>
</evidence>
<gene>
    <name evidence="20 21" type="primary">LOC108741047</name>
</gene>
<dbReference type="GO" id="GO:0045329">
    <property type="term" value="P:carnitine biosynthetic process"/>
    <property type="evidence" value="ECO:0007669"/>
    <property type="project" value="UniProtKB-UniPathway"/>
</dbReference>
<dbReference type="InterPro" id="IPR042098">
    <property type="entry name" value="TauD-like_sf"/>
</dbReference>
<evidence type="ECO:0000313" key="19">
    <source>
        <dbReference type="Proteomes" id="UP000192223"/>
    </source>
</evidence>
<evidence type="ECO:0000256" key="8">
    <source>
        <dbReference type="ARBA" id="ARBA00022873"/>
    </source>
</evidence>
<evidence type="ECO:0000256" key="16">
    <source>
        <dbReference type="ARBA" id="ARBA00049334"/>
    </source>
</evidence>
<dbReference type="AlphaFoldDB" id="A0A1W4X4U9"/>
<comment type="cofactor">
    <cofactor evidence="1">
        <name>Fe(2+)</name>
        <dbReference type="ChEBI" id="CHEBI:29033"/>
    </cofactor>
</comment>
<keyword evidence="19" id="KW-1185">Reference proteome</keyword>
<dbReference type="RefSeq" id="XP_018331142.1">
    <property type="nucleotide sequence ID" value="XM_018475640.1"/>
</dbReference>
<dbReference type="Pfam" id="PF06155">
    <property type="entry name" value="GBBH-like_N"/>
    <property type="match status" value="1"/>
</dbReference>
<dbReference type="EC" id="1.14.11.8" evidence="5"/>
<evidence type="ECO:0000313" key="21">
    <source>
        <dbReference type="RefSeq" id="XP_018331142.1"/>
    </source>
</evidence>
<evidence type="ECO:0000256" key="3">
    <source>
        <dbReference type="ARBA" id="ARBA00005022"/>
    </source>
</evidence>
<dbReference type="InterPro" id="IPR038492">
    <property type="entry name" value="GBBH-like_N_sf"/>
</dbReference>
<evidence type="ECO:0000256" key="1">
    <source>
        <dbReference type="ARBA" id="ARBA00001954"/>
    </source>
</evidence>
<evidence type="ECO:0000256" key="2">
    <source>
        <dbReference type="ARBA" id="ARBA00001961"/>
    </source>
</evidence>
<keyword evidence="9 20" id="KW-0223">Dioxygenase</keyword>
<evidence type="ECO:0000256" key="11">
    <source>
        <dbReference type="ARBA" id="ARBA00023004"/>
    </source>
</evidence>
<evidence type="ECO:0000256" key="14">
    <source>
        <dbReference type="ARBA" id="ARBA00032283"/>
    </source>
</evidence>
<evidence type="ECO:0000256" key="10">
    <source>
        <dbReference type="ARBA" id="ARBA00023002"/>
    </source>
</evidence>
<dbReference type="Pfam" id="PF02668">
    <property type="entry name" value="TauD"/>
    <property type="match status" value="1"/>
</dbReference>
<dbReference type="GO" id="GO:0050353">
    <property type="term" value="F:trimethyllysine dioxygenase activity"/>
    <property type="evidence" value="ECO:0007669"/>
    <property type="project" value="UniProtKB-EC"/>
</dbReference>
<comment type="function">
    <text evidence="15">Converts trimethyllysine (TML) into hydroxytrimethyllysine (HTML).</text>
</comment>
<dbReference type="RefSeq" id="XP_018331141.1">
    <property type="nucleotide sequence ID" value="XM_018475639.1"/>
</dbReference>
<feature type="domain" description="Gamma-butyrobetaine hydroxylase-like N-terminal" evidence="18">
    <location>
        <begin position="48"/>
        <end position="112"/>
    </location>
</feature>
<dbReference type="NCBIfam" id="TIGR02410">
    <property type="entry name" value="carnitine_TMLD"/>
    <property type="match status" value="1"/>
</dbReference>
<dbReference type="STRING" id="224129.A0A1W4X4U9"/>
<dbReference type="InterPro" id="IPR003819">
    <property type="entry name" value="TauD/TfdA-like"/>
</dbReference>
<dbReference type="KEGG" id="apln:108741047"/>
<keyword evidence="8" id="KW-0124">Carnitine biosynthesis</keyword>
<comment type="catalytic activity">
    <reaction evidence="16">
        <text>N(6),N(6),N(6)-trimethyl-L-lysine + 2-oxoglutarate + O2 = (3S)-3-hydroxy-N(6),N(6),N(6)-trimethyl-L-lysine + succinate + CO2</text>
        <dbReference type="Rhea" id="RHEA:14181"/>
        <dbReference type="ChEBI" id="CHEBI:15379"/>
        <dbReference type="ChEBI" id="CHEBI:16526"/>
        <dbReference type="ChEBI" id="CHEBI:16810"/>
        <dbReference type="ChEBI" id="CHEBI:30031"/>
        <dbReference type="ChEBI" id="CHEBI:58100"/>
        <dbReference type="ChEBI" id="CHEBI:141499"/>
        <dbReference type="EC" id="1.14.11.8"/>
    </reaction>
</comment>
<dbReference type="GO" id="GO:0005739">
    <property type="term" value="C:mitochondrion"/>
    <property type="evidence" value="ECO:0007669"/>
    <property type="project" value="TreeGrafter"/>
</dbReference>
<comment type="similarity">
    <text evidence="4">Belongs to the gamma-BBH/TMLD family.</text>
</comment>
<keyword evidence="7" id="KW-0479">Metal-binding</keyword>
<evidence type="ECO:0000256" key="12">
    <source>
        <dbReference type="ARBA" id="ARBA00030363"/>
    </source>
</evidence>
<dbReference type="OrthoDB" id="408743at2759"/>
<dbReference type="InterPro" id="IPR050411">
    <property type="entry name" value="AlphaKG_dependent_hydroxylases"/>
</dbReference>
<evidence type="ECO:0000313" key="20">
    <source>
        <dbReference type="RefSeq" id="XP_018331141.1"/>
    </source>
</evidence>
<comment type="pathway">
    <text evidence="3">Amine and polyamine biosynthesis; carnitine biosynthesis.</text>
</comment>
<dbReference type="GO" id="GO:0005506">
    <property type="term" value="F:iron ion binding"/>
    <property type="evidence" value="ECO:0007669"/>
    <property type="project" value="InterPro"/>
</dbReference>
<dbReference type="Gene3D" id="3.60.130.10">
    <property type="entry name" value="Clavaminate synthase-like"/>
    <property type="match status" value="1"/>
</dbReference>
<proteinExistence type="inferred from homology"/>
<dbReference type="InterPro" id="IPR010376">
    <property type="entry name" value="GBBH-like_N"/>
</dbReference>
<dbReference type="Proteomes" id="UP000192223">
    <property type="component" value="Unplaced"/>
</dbReference>
<dbReference type="Gene3D" id="3.30.2020.30">
    <property type="match status" value="1"/>
</dbReference>
<evidence type="ECO:0000259" key="17">
    <source>
        <dbReference type="Pfam" id="PF02668"/>
    </source>
</evidence>
<dbReference type="PANTHER" id="PTHR10696">
    <property type="entry name" value="GAMMA-BUTYROBETAINE HYDROXYLASE-RELATED"/>
    <property type="match status" value="1"/>
</dbReference>
<dbReference type="FunFam" id="3.60.130.10:FF:000001">
    <property type="entry name" value="Trimethyllysine dioxygenase, mitochondrial"/>
    <property type="match status" value="1"/>
</dbReference>
<feature type="domain" description="TauD/TfdA-like" evidence="17">
    <location>
        <begin position="154"/>
        <end position="377"/>
    </location>
</feature>
<reference evidence="20 21" key="1">
    <citation type="submission" date="2025-04" db="UniProtKB">
        <authorList>
            <consortium name="RefSeq"/>
        </authorList>
    </citation>
    <scope>IDENTIFICATION</scope>
    <source>
        <tissue evidence="20 21">Entire body</tissue>
    </source>
</reference>
<dbReference type="UniPathway" id="UPA00118"/>
<evidence type="ECO:0000256" key="6">
    <source>
        <dbReference type="ARBA" id="ARBA00016835"/>
    </source>
</evidence>